<dbReference type="STRING" id="9568.ENSMLEP00000026582"/>
<proteinExistence type="predicted"/>
<comment type="subcellular location">
    <subcellularLocation>
        <location evidence="4">Dynein axonemal particle</location>
    </subcellularLocation>
</comment>
<dbReference type="Pfam" id="PF00515">
    <property type="entry name" value="TPR_1"/>
    <property type="match status" value="1"/>
</dbReference>
<reference evidence="11" key="2">
    <citation type="submission" date="2025-09" db="UniProtKB">
        <authorList>
            <consortium name="Ensembl"/>
        </authorList>
    </citation>
    <scope>IDENTIFICATION</scope>
</reference>
<evidence type="ECO:0000256" key="6">
    <source>
        <dbReference type="ARBA" id="ARBA00045590"/>
    </source>
</evidence>
<dbReference type="Pfam" id="PF17830">
    <property type="entry name" value="STI1-HOP_DP"/>
    <property type="match status" value="2"/>
</dbReference>
<dbReference type="Pfam" id="PF13181">
    <property type="entry name" value="TPR_8"/>
    <property type="match status" value="1"/>
</dbReference>
<dbReference type="GO" id="GO:0120293">
    <property type="term" value="C:dynein axonemal particle"/>
    <property type="evidence" value="ECO:0007669"/>
    <property type="project" value="UniProtKB-SubCell"/>
</dbReference>
<name>A0A2K5ZFI1_MANLE</name>
<evidence type="ECO:0000313" key="12">
    <source>
        <dbReference type="Proteomes" id="UP000233140"/>
    </source>
</evidence>
<dbReference type="AlphaFoldDB" id="A0A2K5ZFI1"/>
<dbReference type="InterPro" id="IPR011990">
    <property type="entry name" value="TPR-like_helical_dom_sf"/>
</dbReference>
<feature type="repeat" description="TPR" evidence="8">
    <location>
        <begin position="331"/>
        <end position="364"/>
    </location>
</feature>
<comment type="function">
    <text evidence="6">Acts as a co-chaperone for HSP90AA1. Mediates the association of the molecular chaperones HSPA8/HSC70 and HSP90.</text>
</comment>
<dbReference type="SUPFAM" id="SSF48452">
    <property type="entry name" value="TPR-like"/>
    <property type="match status" value="3"/>
</dbReference>
<evidence type="ECO:0000256" key="5">
    <source>
        <dbReference type="ARBA" id="ARBA00032536"/>
    </source>
</evidence>
<evidence type="ECO:0000313" key="11">
    <source>
        <dbReference type="Ensembl" id="ENSMLEP00000026582.1"/>
    </source>
</evidence>
<keyword evidence="2" id="KW-0677">Repeat</keyword>
<evidence type="ECO:0000256" key="8">
    <source>
        <dbReference type="PROSITE-ProRule" id="PRU00339"/>
    </source>
</evidence>
<evidence type="ECO:0000256" key="9">
    <source>
        <dbReference type="SAM" id="MobiDB-lite"/>
    </source>
</evidence>
<evidence type="ECO:0000256" key="4">
    <source>
        <dbReference type="ARBA" id="ARBA00024190"/>
    </source>
</evidence>
<feature type="repeat" description="TPR" evidence="8">
    <location>
        <begin position="227"/>
        <end position="260"/>
    </location>
</feature>
<keyword evidence="1" id="KW-0963">Cytoplasm</keyword>
<feature type="region of interest" description="Disordered" evidence="9">
    <location>
        <begin position="158"/>
        <end position="191"/>
    </location>
</feature>
<evidence type="ECO:0000259" key="10">
    <source>
        <dbReference type="Pfam" id="PF17830"/>
    </source>
</evidence>
<dbReference type="OMA" id="LCEYKLG"/>
<dbReference type="SMART" id="SM00028">
    <property type="entry name" value="TPR"/>
    <property type="match status" value="3"/>
</dbReference>
<organism evidence="11 12">
    <name type="scientific">Mandrillus leucophaeus</name>
    <name type="common">Drill</name>
    <name type="synonym">Papio leucophaeus</name>
    <dbReference type="NCBI Taxonomy" id="9568"/>
    <lineage>
        <taxon>Eukaryota</taxon>
        <taxon>Metazoa</taxon>
        <taxon>Chordata</taxon>
        <taxon>Craniata</taxon>
        <taxon>Vertebrata</taxon>
        <taxon>Euteleostomi</taxon>
        <taxon>Mammalia</taxon>
        <taxon>Eutheria</taxon>
        <taxon>Euarchontoglires</taxon>
        <taxon>Primates</taxon>
        <taxon>Haplorrhini</taxon>
        <taxon>Catarrhini</taxon>
        <taxon>Cercopithecidae</taxon>
        <taxon>Cercopithecinae</taxon>
        <taxon>Mandrillus</taxon>
    </lineage>
</organism>
<evidence type="ECO:0000256" key="7">
    <source>
        <dbReference type="ARBA" id="ARBA00046504"/>
    </source>
</evidence>
<dbReference type="InterPro" id="IPR041243">
    <property type="entry name" value="STI1/HOP_DP"/>
</dbReference>
<reference evidence="11" key="1">
    <citation type="submission" date="2025-08" db="UniProtKB">
        <authorList>
            <consortium name="Ensembl"/>
        </authorList>
    </citation>
    <scope>IDENTIFICATION</scope>
</reference>
<dbReference type="FunFam" id="1.10.260.100:FF:000002">
    <property type="entry name" value="Stress-induced-phosphoprotein 1 (Hsp70/Hsp90-organizing)"/>
    <property type="match status" value="1"/>
</dbReference>
<feature type="domain" description="STI1/HOP DP" evidence="10">
    <location>
        <begin position="100"/>
        <end position="151"/>
    </location>
</feature>
<comment type="subunit">
    <text evidence="7">Probably forms a complex composed of chaperones HSP90 and HSP70, co-chaperones STIP1/HOP, CDC37, PPP5C, PTGES3/p23, TSC1 and client protein TSC2. Forms a complex with HSPA8/HSC70, HSPCA/HSP-86 and HSPCB/HSP-84. Interacts with PACRG. Interacts with EEF1AKMT3. Interacts with HSP90/HSP90AA1; the interaction dissociates the PPP5C:HSP90AA1 interaction. Interacts with FLCN, FNIP1 and FNIP2. Interacts with HSPA8/HSC70. Interacts with HSP90AB1; upon SMYD2-dependent HSP90AB1 methylation.</text>
</comment>
<dbReference type="InterPro" id="IPR019734">
    <property type="entry name" value="TPR_rpt"/>
</dbReference>
<sequence>MKEGQQGPEHGNIDDALQCYSEAIKLDPHNHVLYSNCSSPYAKKGDYQKAYKDGCKTMDLKLFTKSSSSRANNPQLKEGLQNMEAKLAERKFMNAFNMSNLYQKLESDPRTRTLLSDSTYRELIEQLQNKPSDLGSKLQDPWIMTTLSVLLEVDLGSTDEEEQVATPPPPPPPKKETKPEPEEEDLPEKKKQALKEKELKNNQYDLHYQLSIHLSGRENRENHLLIAKAYARIGNSYFKEERYKDAIHFYNKSLAEHQTPDVLKKCQQAEKILKEQEQLACVNLDQCFQKGNYPQDLKRYTETIKRNPKDARLYSNRAAWSSAKLLDQGFIKGYTRKAAALEAMKDYTKAMDVYRKVLDLDSSCKEARCMMVQYNRHHSPEEVKRGALADPKVQQLMSDIAMRLILEQMQKDPQALSEHLKNLAILMDVALIAIR</sequence>
<dbReference type="FunFam" id="1.10.260.100:FF:000004">
    <property type="entry name" value="Putative stress-induced-phosphoprotein 1"/>
    <property type="match status" value="1"/>
</dbReference>
<evidence type="ECO:0000256" key="1">
    <source>
        <dbReference type="ARBA" id="ARBA00022490"/>
    </source>
</evidence>
<dbReference type="Gene3D" id="1.10.260.100">
    <property type="match status" value="2"/>
</dbReference>
<dbReference type="PANTHER" id="PTHR22904">
    <property type="entry name" value="TPR REPEAT CONTAINING PROTEIN"/>
    <property type="match status" value="1"/>
</dbReference>
<accession>A0A2K5ZFI1</accession>
<feature type="domain" description="STI1/HOP DP" evidence="10">
    <location>
        <begin position="386"/>
        <end position="422"/>
    </location>
</feature>
<dbReference type="PROSITE" id="PS50005">
    <property type="entry name" value="TPR"/>
    <property type="match status" value="2"/>
</dbReference>
<dbReference type="GO" id="GO:0051879">
    <property type="term" value="F:Hsp90 protein binding"/>
    <property type="evidence" value="ECO:0007669"/>
    <property type="project" value="TreeGrafter"/>
</dbReference>
<dbReference type="Proteomes" id="UP000233140">
    <property type="component" value="Unassembled WGS sequence"/>
</dbReference>
<dbReference type="Ensembl" id="ENSMLET00000050123.1">
    <property type="protein sequence ID" value="ENSMLEP00000026582.1"/>
    <property type="gene ID" value="ENSMLEG00000037487.1"/>
</dbReference>
<keyword evidence="3 8" id="KW-0802">TPR repeat</keyword>
<evidence type="ECO:0000256" key="3">
    <source>
        <dbReference type="ARBA" id="ARBA00022803"/>
    </source>
</evidence>
<evidence type="ECO:0000256" key="2">
    <source>
        <dbReference type="ARBA" id="ARBA00022737"/>
    </source>
</evidence>
<dbReference type="PANTHER" id="PTHR22904:SF516">
    <property type="entry name" value="STRESS INDUCED PHOSPHOPROTEIN 1"/>
    <property type="match status" value="1"/>
</dbReference>
<dbReference type="Gene3D" id="1.25.40.10">
    <property type="entry name" value="Tetratricopeptide repeat domain"/>
    <property type="match status" value="4"/>
</dbReference>
<dbReference type="GeneTree" id="ENSGT00940000154911"/>
<protein>
    <recommendedName>
        <fullName evidence="5">Hsc70/Hsp90-organizing protein</fullName>
    </recommendedName>
</protein>
<keyword evidence="12" id="KW-1185">Reference proteome</keyword>